<feature type="transmembrane region" description="Helical" evidence="1">
    <location>
        <begin position="57"/>
        <end position="74"/>
    </location>
</feature>
<keyword evidence="1" id="KW-1133">Transmembrane helix</keyword>
<proteinExistence type="predicted"/>
<dbReference type="AlphaFoldDB" id="J9G1K5"/>
<comment type="caution">
    <text evidence="2">The sequence shown here is derived from an EMBL/GenBank/DDBJ whole genome shotgun (WGS) entry which is preliminary data.</text>
</comment>
<sequence>MPRGAVGLVTFHLILLEIAGRTEMRGPILFAAMEARSLALILFTPIMGRTVTPSGTIAYTGTLVVIKVVIAIVARRFSKVRTVLGSVTRTFIIIVA</sequence>
<name>J9G1K5_9ZZZZ</name>
<organism evidence="2">
    <name type="scientific">gut metagenome</name>
    <dbReference type="NCBI Taxonomy" id="749906"/>
    <lineage>
        <taxon>unclassified sequences</taxon>
        <taxon>metagenomes</taxon>
        <taxon>organismal metagenomes</taxon>
    </lineage>
</organism>
<dbReference type="EMBL" id="AMCI01005670">
    <property type="protein sequence ID" value="EJW95692.1"/>
    <property type="molecule type" value="Genomic_DNA"/>
</dbReference>
<accession>J9G1K5</accession>
<keyword evidence="1" id="KW-0812">Transmembrane</keyword>
<protein>
    <submittedName>
        <fullName evidence="2">Uncharacterized protein</fullName>
    </submittedName>
</protein>
<gene>
    <name evidence="2" type="ORF">EVA_16197</name>
</gene>
<reference evidence="2" key="1">
    <citation type="journal article" date="2012" name="PLoS ONE">
        <title>Gene sets for utilization of primary and secondary nutrition supplies in the distal gut of endangered iberian lynx.</title>
        <authorList>
            <person name="Alcaide M."/>
            <person name="Messina E."/>
            <person name="Richter M."/>
            <person name="Bargiela R."/>
            <person name="Peplies J."/>
            <person name="Huws S.A."/>
            <person name="Newbold C.J."/>
            <person name="Golyshin P.N."/>
            <person name="Simon M.A."/>
            <person name="Lopez G."/>
            <person name="Yakimov M.M."/>
            <person name="Ferrer M."/>
        </authorList>
    </citation>
    <scope>NUCLEOTIDE SEQUENCE</scope>
</reference>
<evidence type="ECO:0000256" key="1">
    <source>
        <dbReference type="SAM" id="Phobius"/>
    </source>
</evidence>
<keyword evidence="1" id="KW-0472">Membrane</keyword>
<evidence type="ECO:0000313" key="2">
    <source>
        <dbReference type="EMBL" id="EJW95692.1"/>
    </source>
</evidence>